<proteinExistence type="predicted"/>
<dbReference type="SUPFAM" id="SSF50800">
    <property type="entry name" value="PK beta-barrel domain-like"/>
    <property type="match status" value="1"/>
</dbReference>
<dbReference type="PROSITE" id="PS51340">
    <property type="entry name" value="MOSC"/>
    <property type="match status" value="1"/>
</dbReference>
<dbReference type="GO" id="GO:0030170">
    <property type="term" value="F:pyridoxal phosphate binding"/>
    <property type="evidence" value="ECO:0007669"/>
    <property type="project" value="InterPro"/>
</dbReference>
<evidence type="ECO:0000313" key="3">
    <source>
        <dbReference type="Proteomes" id="UP000240978"/>
    </source>
</evidence>
<dbReference type="OrthoDB" id="581532at2"/>
<dbReference type="GO" id="GO:0003824">
    <property type="term" value="F:catalytic activity"/>
    <property type="evidence" value="ECO:0007669"/>
    <property type="project" value="InterPro"/>
</dbReference>
<feature type="domain" description="MOSC" evidence="1">
    <location>
        <begin position="119"/>
        <end position="264"/>
    </location>
</feature>
<keyword evidence="3" id="KW-1185">Reference proteome</keyword>
<evidence type="ECO:0000313" key="2">
    <source>
        <dbReference type="EMBL" id="PSL28989.1"/>
    </source>
</evidence>
<dbReference type="InterPro" id="IPR005303">
    <property type="entry name" value="MOCOS_middle"/>
</dbReference>
<organism evidence="2 3">
    <name type="scientific">Chitinophaga ginsengisoli</name>
    <dbReference type="NCBI Taxonomy" id="363837"/>
    <lineage>
        <taxon>Bacteria</taxon>
        <taxon>Pseudomonadati</taxon>
        <taxon>Bacteroidota</taxon>
        <taxon>Chitinophagia</taxon>
        <taxon>Chitinophagales</taxon>
        <taxon>Chitinophagaceae</taxon>
        <taxon>Chitinophaga</taxon>
    </lineage>
</organism>
<dbReference type="GO" id="GO:0030151">
    <property type="term" value="F:molybdenum ion binding"/>
    <property type="evidence" value="ECO:0007669"/>
    <property type="project" value="InterPro"/>
</dbReference>
<sequence length="264" mass="29843">MLTVSDLYIYPVKSLGGFSLPSATLTDRGFTYDRRWMLIDDNNRFLSQREIPAMALLQATIQDENLLITNKKTTDLIVIAFEPQTSETMMVSVWDDNCIAQRVSDEADAWFSRQLEMSCRLVYMPDGTQRKVDQKYAHNDEITSLSDGYPLLIIGQSSLDDLNSRLASPLPMNRFRPNIVFTGGLPFQEDDMQQFSIGDIQFFGVKPCARCVITTIDQESGVKAKEPLKTLSTYRAKNQKIYFGQNLLFQGSGTIHVGDKITLP</sequence>
<protein>
    <recommendedName>
        <fullName evidence="1">MOSC domain-containing protein</fullName>
    </recommendedName>
</protein>
<evidence type="ECO:0000259" key="1">
    <source>
        <dbReference type="PROSITE" id="PS51340"/>
    </source>
</evidence>
<dbReference type="PANTHER" id="PTHR14237:SF19">
    <property type="entry name" value="MITOCHONDRIAL AMIDOXIME REDUCING COMPONENT 1"/>
    <property type="match status" value="1"/>
</dbReference>
<comment type="caution">
    <text evidence="2">The sequence shown here is derived from an EMBL/GenBank/DDBJ whole genome shotgun (WGS) entry which is preliminary data.</text>
</comment>
<dbReference type="PANTHER" id="PTHR14237">
    <property type="entry name" value="MOLYBDOPTERIN COFACTOR SULFURASE MOSC"/>
    <property type="match status" value="1"/>
</dbReference>
<dbReference type="SUPFAM" id="SSF141673">
    <property type="entry name" value="MOSC N-terminal domain-like"/>
    <property type="match status" value="1"/>
</dbReference>
<accession>A0A2P8G4U0</accession>
<dbReference type="RefSeq" id="WP_106603378.1">
    <property type="nucleotide sequence ID" value="NZ_PYGK01000007.1"/>
</dbReference>
<dbReference type="Proteomes" id="UP000240978">
    <property type="component" value="Unassembled WGS sequence"/>
</dbReference>
<gene>
    <name evidence="2" type="ORF">CLV42_107135</name>
</gene>
<reference evidence="2 3" key="1">
    <citation type="submission" date="2018-03" db="EMBL/GenBank/DDBJ databases">
        <title>Genomic Encyclopedia of Archaeal and Bacterial Type Strains, Phase II (KMG-II): from individual species to whole genera.</title>
        <authorList>
            <person name="Goeker M."/>
        </authorList>
    </citation>
    <scope>NUCLEOTIDE SEQUENCE [LARGE SCALE GENOMIC DNA]</scope>
    <source>
        <strain evidence="2 3">DSM 18107</strain>
    </source>
</reference>
<dbReference type="Pfam" id="PF03476">
    <property type="entry name" value="MOSC_N"/>
    <property type="match status" value="1"/>
</dbReference>
<name>A0A2P8G4U0_9BACT</name>
<dbReference type="EMBL" id="PYGK01000007">
    <property type="protein sequence ID" value="PSL28989.1"/>
    <property type="molecule type" value="Genomic_DNA"/>
</dbReference>
<dbReference type="AlphaFoldDB" id="A0A2P8G4U0"/>
<dbReference type="InterPro" id="IPR011037">
    <property type="entry name" value="Pyrv_Knase-like_insert_dom_sf"/>
</dbReference>
<dbReference type="InterPro" id="IPR005302">
    <property type="entry name" value="MoCF_Sase_C"/>
</dbReference>
<dbReference type="Pfam" id="PF03473">
    <property type="entry name" value="MOSC"/>
    <property type="match status" value="1"/>
</dbReference>